<keyword evidence="7" id="KW-1185">Reference proteome</keyword>
<feature type="modified residue" description="4-aspartylphosphate" evidence="3">
    <location>
        <position position="58"/>
    </location>
</feature>
<dbReference type="InterPro" id="IPR001789">
    <property type="entry name" value="Sig_transdc_resp-reg_receiver"/>
</dbReference>
<dbReference type="PANTHER" id="PTHR43214">
    <property type="entry name" value="TWO-COMPONENT RESPONSE REGULATOR"/>
    <property type="match status" value="1"/>
</dbReference>
<dbReference type="SMART" id="SM00421">
    <property type="entry name" value="HTH_LUXR"/>
    <property type="match status" value="1"/>
</dbReference>
<dbReference type="InterPro" id="IPR000792">
    <property type="entry name" value="Tscrpt_reg_LuxR_C"/>
</dbReference>
<dbReference type="PROSITE" id="PS00622">
    <property type="entry name" value="HTH_LUXR_1"/>
    <property type="match status" value="1"/>
</dbReference>
<gene>
    <name evidence="6" type="ORF">LX66_3469</name>
</gene>
<dbReference type="PANTHER" id="PTHR43214:SF43">
    <property type="entry name" value="TWO-COMPONENT RESPONSE REGULATOR"/>
    <property type="match status" value="1"/>
</dbReference>
<evidence type="ECO:0000259" key="5">
    <source>
        <dbReference type="PROSITE" id="PS50110"/>
    </source>
</evidence>
<dbReference type="GO" id="GO:0003677">
    <property type="term" value="F:DNA binding"/>
    <property type="evidence" value="ECO:0007669"/>
    <property type="project" value="UniProtKB-KW"/>
</dbReference>
<evidence type="ECO:0000256" key="3">
    <source>
        <dbReference type="PROSITE-ProRule" id="PRU00169"/>
    </source>
</evidence>
<name>A0A562SXY5_CHIJA</name>
<dbReference type="OrthoDB" id="9797341at2"/>
<keyword evidence="1 3" id="KW-0597">Phosphoprotein</keyword>
<proteinExistence type="predicted"/>
<dbReference type="SUPFAM" id="SSF46894">
    <property type="entry name" value="C-terminal effector domain of the bipartite response regulators"/>
    <property type="match status" value="1"/>
</dbReference>
<keyword evidence="2" id="KW-0238">DNA-binding</keyword>
<dbReference type="Gene3D" id="3.40.50.2300">
    <property type="match status" value="1"/>
</dbReference>
<protein>
    <submittedName>
        <fullName evidence="6">LuxR family two component transcriptional regulator</fullName>
    </submittedName>
</protein>
<evidence type="ECO:0000313" key="7">
    <source>
        <dbReference type="Proteomes" id="UP000316778"/>
    </source>
</evidence>
<dbReference type="PRINTS" id="PR00038">
    <property type="entry name" value="HTHLUXR"/>
</dbReference>
<dbReference type="InterPro" id="IPR039420">
    <property type="entry name" value="WalR-like"/>
</dbReference>
<dbReference type="Proteomes" id="UP000316778">
    <property type="component" value="Unassembled WGS sequence"/>
</dbReference>
<comment type="caution">
    <text evidence="6">The sequence shown here is derived from an EMBL/GenBank/DDBJ whole genome shotgun (WGS) entry which is preliminary data.</text>
</comment>
<dbReference type="SUPFAM" id="SSF52172">
    <property type="entry name" value="CheY-like"/>
    <property type="match status" value="1"/>
</dbReference>
<dbReference type="Gene3D" id="1.10.10.10">
    <property type="entry name" value="Winged helix-like DNA-binding domain superfamily/Winged helix DNA-binding domain"/>
    <property type="match status" value="1"/>
</dbReference>
<evidence type="ECO:0000256" key="2">
    <source>
        <dbReference type="ARBA" id="ARBA00023125"/>
    </source>
</evidence>
<dbReference type="PROSITE" id="PS50110">
    <property type="entry name" value="RESPONSE_REGULATORY"/>
    <property type="match status" value="1"/>
</dbReference>
<dbReference type="Pfam" id="PF00196">
    <property type="entry name" value="GerE"/>
    <property type="match status" value="1"/>
</dbReference>
<dbReference type="PROSITE" id="PS50043">
    <property type="entry name" value="HTH_LUXR_2"/>
    <property type="match status" value="1"/>
</dbReference>
<dbReference type="EMBL" id="VLLG01000004">
    <property type="protein sequence ID" value="TWI86217.1"/>
    <property type="molecule type" value="Genomic_DNA"/>
</dbReference>
<organism evidence="6 7">
    <name type="scientific">Chitinophaga japonensis</name>
    <name type="common">Flexibacter japonensis</name>
    <dbReference type="NCBI Taxonomy" id="104662"/>
    <lineage>
        <taxon>Bacteria</taxon>
        <taxon>Pseudomonadati</taxon>
        <taxon>Bacteroidota</taxon>
        <taxon>Chitinophagia</taxon>
        <taxon>Chitinophagales</taxon>
        <taxon>Chitinophagaceae</taxon>
        <taxon>Chitinophaga</taxon>
    </lineage>
</organism>
<dbReference type="SMART" id="SM00448">
    <property type="entry name" value="REC"/>
    <property type="match status" value="1"/>
</dbReference>
<dbReference type="AlphaFoldDB" id="A0A562SXY5"/>
<sequence length="209" mass="23146">MQPQPVSLLIVDDHPVVVAGIQSLLQEAPGIRVAGCCTDGQAARAFLEREHADILLLDIQLPDINGLELCLELRTRYPHLRILALSNYNEKSMISKMLEHGASGYLLKNASTQELQEAIAAAMQDRLFFSSDVAKKMLEAPGKAPVPYLTRREKEILRLIMDGHTSNAIADILCISQLTVETHRRNIIRKFDAPSMGVVIKLAMEHGLT</sequence>
<dbReference type="Pfam" id="PF00072">
    <property type="entry name" value="Response_reg"/>
    <property type="match status" value="1"/>
</dbReference>
<dbReference type="GO" id="GO:0000160">
    <property type="term" value="P:phosphorelay signal transduction system"/>
    <property type="evidence" value="ECO:0007669"/>
    <property type="project" value="InterPro"/>
</dbReference>
<dbReference type="InterPro" id="IPR016032">
    <property type="entry name" value="Sig_transdc_resp-reg_C-effctor"/>
</dbReference>
<dbReference type="InterPro" id="IPR058245">
    <property type="entry name" value="NreC/VraR/RcsB-like_REC"/>
</dbReference>
<dbReference type="CDD" id="cd17535">
    <property type="entry name" value="REC_NarL-like"/>
    <property type="match status" value="1"/>
</dbReference>
<accession>A0A562SXY5</accession>
<evidence type="ECO:0000256" key="1">
    <source>
        <dbReference type="ARBA" id="ARBA00022553"/>
    </source>
</evidence>
<dbReference type="InterPro" id="IPR036388">
    <property type="entry name" value="WH-like_DNA-bd_sf"/>
</dbReference>
<evidence type="ECO:0000259" key="4">
    <source>
        <dbReference type="PROSITE" id="PS50043"/>
    </source>
</evidence>
<evidence type="ECO:0000313" key="6">
    <source>
        <dbReference type="EMBL" id="TWI86217.1"/>
    </source>
</evidence>
<dbReference type="RefSeq" id="WP_145715843.1">
    <property type="nucleotide sequence ID" value="NZ_BAAAFY010000005.1"/>
</dbReference>
<dbReference type="InterPro" id="IPR011006">
    <property type="entry name" value="CheY-like_superfamily"/>
</dbReference>
<feature type="domain" description="Response regulatory" evidence="5">
    <location>
        <begin position="7"/>
        <end position="123"/>
    </location>
</feature>
<reference evidence="6 7" key="1">
    <citation type="journal article" date="2013" name="Stand. Genomic Sci.">
        <title>Genomic Encyclopedia of Type Strains, Phase I: The one thousand microbial genomes (KMG-I) project.</title>
        <authorList>
            <person name="Kyrpides N.C."/>
            <person name="Woyke T."/>
            <person name="Eisen J.A."/>
            <person name="Garrity G."/>
            <person name="Lilburn T.G."/>
            <person name="Beck B.J."/>
            <person name="Whitman W.B."/>
            <person name="Hugenholtz P."/>
            <person name="Klenk H.P."/>
        </authorList>
    </citation>
    <scope>NUCLEOTIDE SEQUENCE [LARGE SCALE GENOMIC DNA]</scope>
    <source>
        <strain evidence="6 7">DSM 13484</strain>
    </source>
</reference>
<dbReference type="GO" id="GO:0006355">
    <property type="term" value="P:regulation of DNA-templated transcription"/>
    <property type="evidence" value="ECO:0007669"/>
    <property type="project" value="InterPro"/>
</dbReference>
<feature type="domain" description="HTH luxR-type" evidence="4">
    <location>
        <begin position="142"/>
        <end position="207"/>
    </location>
</feature>
<dbReference type="CDD" id="cd06170">
    <property type="entry name" value="LuxR_C_like"/>
    <property type="match status" value="1"/>
</dbReference>